<evidence type="ECO:0008006" key="4">
    <source>
        <dbReference type="Google" id="ProtNLM"/>
    </source>
</evidence>
<keyword evidence="3" id="KW-1185">Reference proteome</keyword>
<accession>A0A022Q673</accession>
<reference evidence="2 3" key="1">
    <citation type="journal article" date="2013" name="Proc. Natl. Acad. Sci. U.S.A.">
        <title>Fine-scale variation in meiotic recombination in Mimulus inferred from population shotgun sequencing.</title>
        <authorList>
            <person name="Hellsten U."/>
            <person name="Wright K.M."/>
            <person name="Jenkins J."/>
            <person name="Shu S."/>
            <person name="Yuan Y."/>
            <person name="Wessler S.R."/>
            <person name="Schmutz J."/>
            <person name="Willis J.H."/>
            <person name="Rokhsar D.S."/>
        </authorList>
    </citation>
    <scope>NUCLEOTIDE SEQUENCE [LARGE SCALE GENOMIC DNA]</scope>
    <source>
        <strain evidence="3">cv. DUN x IM62</strain>
    </source>
</reference>
<dbReference type="AlphaFoldDB" id="A0A022Q673"/>
<feature type="region of interest" description="Disordered" evidence="1">
    <location>
        <begin position="1"/>
        <end position="83"/>
    </location>
</feature>
<dbReference type="EMBL" id="KI632182">
    <property type="protein sequence ID" value="EYU23129.1"/>
    <property type="molecule type" value="Genomic_DNA"/>
</dbReference>
<gene>
    <name evidence="2" type="ORF">MIMGU_mgv1a017652mg</name>
</gene>
<protein>
    <recommendedName>
        <fullName evidence="4">DET1- and DDB1-associated protein 1</fullName>
    </recommendedName>
</protein>
<evidence type="ECO:0000313" key="2">
    <source>
        <dbReference type="EMBL" id="EYU23129.1"/>
    </source>
</evidence>
<evidence type="ECO:0000313" key="3">
    <source>
        <dbReference type="Proteomes" id="UP000030748"/>
    </source>
</evidence>
<dbReference type="eggNOG" id="ENOG502RZ5K">
    <property type="taxonomic scope" value="Eukaryota"/>
</dbReference>
<dbReference type="Proteomes" id="UP000030748">
    <property type="component" value="Unassembled WGS sequence"/>
</dbReference>
<organism evidence="2 3">
    <name type="scientific">Erythranthe guttata</name>
    <name type="common">Yellow monkey flower</name>
    <name type="synonym">Mimulus guttatus</name>
    <dbReference type="NCBI Taxonomy" id="4155"/>
    <lineage>
        <taxon>Eukaryota</taxon>
        <taxon>Viridiplantae</taxon>
        <taxon>Streptophyta</taxon>
        <taxon>Embryophyta</taxon>
        <taxon>Tracheophyta</taxon>
        <taxon>Spermatophyta</taxon>
        <taxon>Magnoliopsida</taxon>
        <taxon>eudicotyledons</taxon>
        <taxon>Gunneridae</taxon>
        <taxon>Pentapetalae</taxon>
        <taxon>asterids</taxon>
        <taxon>lamiids</taxon>
        <taxon>Lamiales</taxon>
        <taxon>Phrymaceae</taxon>
        <taxon>Erythranthe</taxon>
    </lineage>
</organism>
<dbReference type="STRING" id="4155.A0A022Q673"/>
<name>A0A022Q673_ERYGU</name>
<feature type="non-terminal residue" evidence="2">
    <location>
        <position position="83"/>
    </location>
</feature>
<sequence>MQLLNMEGASSSGPPRFYGTSPPSDSTDSSPSDSAASSPSDSTDGPSKFLADLPSRGFFSSPVVSSNPEEMPVYICDHDTSPP</sequence>
<proteinExistence type="predicted"/>
<feature type="compositionally biased region" description="Low complexity" evidence="1">
    <location>
        <begin position="19"/>
        <end position="47"/>
    </location>
</feature>
<evidence type="ECO:0000256" key="1">
    <source>
        <dbReference type="SAM" id="MobiDB-lite"/>
    </source>
</evidence>